<reference evidence="2 3" key="1">
    <citation type="journal article" date="2018" name="Evol. Lett.">
        <title>Horizontal gene cluster transfer increased hallucinogenic mushroom diversity.</title>
        <authorList>
            <person name="Reynolds H.T."/>
            <person name="Vijayakumar V."/>
            <person name="Gluck-Thaler E."/>
            <person name="Korotkin H.B."/>
            <person name="Matheny P.B."/>
            <person name="Slot J.C."/>
        </authorList>
    </citation>
    <scope>NUCLEOTIDE SEQUENCE [LARGE SCALE GENOMIC DNA]</scope>
    <source>
        <strain evidence="2 3">2631</strain>
    </source>
</reference>
<dbReference type="AlphaFoldDB" id="A0A409WKQ6"/>
<accession>A0A409WKQ6</accession>
<dbReference type="OrthoDB" id="3065631at2759"/>
<proteinExistence type="predicted"/>
<dbReference type="EMBL" id="NHYD01003395">
    <property type="protein sequence ID" value="PPQ79051.1"/>
    <property type="molecule type" value="Genomic_DNA"/>
</dbReference>
<protein>
    <submittedName>
        <fullName evidence="2">Uncharacterized protein</fullName>
    </submittedName>
</protein>
<dbReference type="Proteomes" id="UP000283269">
    <property type="component" value="Unassembled WGS sequence"/>
</dbReference>
<name>A0A409WKQ6_PSICY</name>
<evidence type="ECO:0000313" key="3">
    <source>
        <dbReference type="Proteomes" id="UP000283269"/>
    </source>
</evidence>
<feature type="region of interest" description="Disordered" evidence="1">
    <location>
        <begin position="540"/>
        <end position="572"/>
    </location>
</feature>
<evidence type="ECO:0000313" key="2">
    <source>
        <dbReference type="EMBL" id="PPQ79051.1"/>
    </source>
</evidence>
<keyword evidence="3" id="KW-1185">Reference proteome</keyword>
<organism evidence="2 3">
    <name type="scientific">Psilocybe cyanescens</name>
    <dbReference type="NCBI Taxonomy" id="93625"/>
    <lineage>
        <taxon>Eukaryota</taxon>
        <taxon>Fungi</taxon>
        <taxon>Dikarya</taxon>
        <taxon>Basidiomycota</taxon>
        <taxon>Agaricomycotina</taxon>
        <taxon>Agaricomycetes</taxon>
        <taxon>Agaricomycetidae</taxon>
        <taxon>Agaricales</taxon>
        <taxon>Agaricineae</taxon>
        <taxon>Strophariaceae</taxon>
        <taxon>Psilocybe</taxon>
    </lineage>
</organism>
<feature type="compositionally biased region" description="Acidic residues" evidence="1">
    <location>
        <begin position="561"/>
        <end position="572"/>
    </location>
</feature>
<evidence type="ECO:0000256" key="1">
    <source>
        <dbReference type="SAM" id="MobiDB-lite"/>
    </source>
</evidence>
<dbReference type="InParanoid" id="A0A409WKQ6"/>
<sequence>MQNLSLDNGFGTIECRIRTLTTLLQNIHPRNTPDEPVSSPPGLLDHLVNLFQGDDEKDGYPADRISMAGVETADGLRILAVTENMSGAGDTVKVIRITKSDRTFDELVNGQIGSSVKDCISDIWAALALFEEDTNDLRQRFQALTQCIVARNFWKISSLLREINSPSNLELSRVLLDWEPQPYDLQEPRWICVPSWLTSIDHHKWHNRDLIEQRKVAGPTGVEVQWEISLSSAKGWIGLLARFMDELVSAFQIHEDILRSDSKDTSALENIVTWTFLLSSYLHWEEGILQTLLKKTSLSFKLKTHAFDKACSAHSKSTFTSGAHVLSHLKKIVAWYDALQNLCFNEEYSSIRKPSQTHATCLVEIPASPEASRLCGTREDLTSHFIKQCTPSVEKLSLFEALLDEHYTTEFYGSVHAEAVLMGLIAHFSQDFNNSTSNSYGVEFKQETRAILEEFILPLPAEKVIVLSDGFPPCSCCRWLSTRLNSGFQLTSTKGQKFVSTSAWTPPPVGVDTALLEDLEANLLDELDFRLRIMKISTSHEDQPDTISDNGYAATISDYSSPEEDRDFEVSD</sequence>
<gene>
    <name evidence="2" type="ORF">CVT25_002360</name>
</gene>
<comment type="caution">
    <text evidence="2">The sequence shown here is derived from an EMBL/GenBank/DDBJ whole genome shotgun (WGS) entry which is preliminary data.</text>
</comment>